<dbReference type="InterPro" id="IPR027272">
    <property type="entry name" value="Piezo"/>
</dbReference>
<dbReference type="InterPro" id="IPR001810">
    <property type="entry name" value="F-box_dom"/>
</dbReference>
<feature type="transmembrane region" description="Helical" evidence="3">
    <location>
        <begin position="12"/>
        <end position="41"/>
    </location>
</feature>
<keyword evidence="3" id="KW-0472">Membrane</keyword>
<keyword evidence="3" id="KW-0812">Transmembrane</keyword>
<evidence type="ECO:0000256" key="1">
    <source>
        <dbReference type="SAM" id="Coils"/>
    </source>
</evidence>
<dbReference type="PROSITE" id="PS50181">
    <property type="entry name" value="FBOX"/>
    <property type="match status" value="1"/>
</dbReference>
<dbReference type="PANTHER" id="PTHR47049">
    <property type="entry name" value="PIEZO-TYPE MECHANOSENSITIVE ION CHANNEL HOMOLOG"/>
    <property type="match status" value="1"/>
</dbReference>
<feature type="region of interest" description="Disordered" evidence="2">
    <location>
        <begin position="121"/>
        <end position="159"/>
    </location>
</feature>
<keyword evidence="3" id="KW-1133">Transmembrane helix</keyword>
<dbReference type="AlphaFoldDB" id="A0A1W0X211"/>
<evidence type="ECO:0000313" key="6">
    <source>
        <dbReference type="Proteomes" id="UP000192578"/>
    </source>
</evidence>
<feature type="transmembrane region" description="Helical" evidence="3">
    <location>
        <begin position="61"/>
        <end position="85"/>
    </location>
</feature>
<evidence type="ECO:0000256" key="3">
    <source>
        <dbReference type="SAM" id="Phobius"/>
    </source>
</evidence>
<reference evidence="6" key="1">
    <citation type="submission" date="2017-01" db="EMBL/GenBank/DDBJ databases">
        <title>Comparative genomics of anhydrobiosis in the tardigrade Hypsibius dujardini.</title>
        <authorList>
            <person name="Yoshida Y."/>
            <person name="Koutsovoulos G."/>
            <person name="Laetsch D."/>
            <person name="Stevens L."/>
            <person name="Kumar S."/>
            <person name="Horikawa D."/>
            <person name="Ishino K."/>
            <person name="Komine S."/>
            <person name="Tomita M."/>
            <person name="Blaxter M."/>
            <person name="Arakawa K."/>
        </authorList>
    </citation>
    <scope>NUCLEOTIDE SEQUENCE [LARGE SCALE GENOMIC DNA]</scope>
    <source>
        <strain evidence="6">Z151</strain>
    </source>
</reference>
<dbReference type="InterPro" id="IPR032675">
    <property type="entry name" value="LRR_dom_sf"/>
</dbReference>
<dbReference type="InterPro" id="IPR056769">
    <property type="entry name" value="Piezo_TM1-24"/>
</dbReference>
<evidence type="ECO:0000256" key="2">
    <source>
        <dbReference type="SAM" id="MobiDB-lite"/>
    </source>
</evidence>
<dbReference type="SMART" id="SM00256">
    <property type="entry name" value="FBOX"/>
    <property type="match status" value="1"/>
</dbReference>
<evidence type="ECO:0000259" key="4">
    <source>
        <dbReference type="PROSITE" id="PS50181"/>
    </source>
</evidence>
<dbReference type="GO" id="GO:0016020">
    <property type="term" value="C:membrane"/>
    <property type="evidence" value="ECO:0007669"/>
    <property type="project" value="InterPro"/>
</dbReference>
<gene>
    <name evidence="5" type="ORF">BV898_04668</name>
</gene>
<proteinExistence type="predicted"/>
<dbReference type="OrthoDB" id="9428311at2759"/>
<dbReference type="Pfam" id="PF00646">
    <property type="entry name" value="F-box"/>
    <property type="match status" value="1"/>
</dbReference>
<organism evidence="5 6">
    <name type="scientific">Hypsibius exemplaris</name>
    <name type="common">Freshwater tardigrade</name>
    <dbReference type="NCBI Taxonomy" id="2072580"/>
    <lineage>
        <taxon>Eukaryota</taxon>
        <taxon>Metazoa</taxon>
        <taxon>Ecdysozoa</taxon>
        <taxon>Tardigrada</taxon>
        <taxon>Eutardigrada</taxon>
        <taxon>Parachela</taxon>
        <taxon>Hypsibioidea</taxon>
        <taxon>Hypsibiidae</taxon>
        <taxon>Hypsibius</taxon>
    </lineage>
</organism>
<protein>
    <recommendedName>
        <fullName evidence="4">F-box domain-containing protein</fullName>
    </recommendedName>
</protein>
<dbReference type="PROSITE" id="PS51257">
    <property type="entry name" value="PROKAR_LIPOPROTEIN"/>
    <property type="match status" value="1"/>
</dbReference>
<feature type="coiled-coil region" evidence="1">
    <location>
        <begin position="218"/>
        <end position="283"/>
    </location>
</feature>
<keyword evidence="6" id="KW-1185">Reference proteome</keyword>
<dbReference type="PANTHER" id="PTHR47049:SF2">
    <property type="entry name" value="PIEZO-TYPE MECHANOSENSITIVE ION CHANNEL HOMOLOG"/>
    <property type="match status" value="1"/>
</dbReference>
<accession>A0A1W0X211</accession>
<feature type="domain" description="F-box" evidence="4">
    <location>
        <begin position="314"/>
        <end position="364"/>
    </location>
</feature>
<keyword evidence="1" id="KW-0175">Coiled coil</keyword>
<dbReference type="SUPFAM" id="SSF81383">
    <property type="entry name" value="F-box domain"/>
    <property type="match status" value="1"/>
</dbReference>
<dbReference type="Pfam" id="PF24871">
    <property type="entry name" value="Piezo_TM1-24"/>
    <property type="match status" value="1"/>
</dbReference>
<sequence length="633" mass="71940">MTERIQLINWVTFRLILPFTLLAACIFRFNLFTLIYGLFFLLVPLARSPNVYTIKRHTGGLIWALTTVSGIFMLAQIAFQIALAARKPYGHEFPNCGMPSRRTSRSGKRKLEDSLVGKAHCDGSSAKSSNGHFGDSDVPSTSAGQPKRRSMRSSAGKRFPVTFKTSLTTDSEDDVDQSSNAALDVQDDSLVVETPQAVERMRVGKRIVSGKKRVLGTLRKMRKNEDDAEELTKLLRAKRAHFKAKSDAMEKKTKSLNKLQQRVKKAKAAMSKVQAELKVERRLIKGTSMEMELIKTEIQTKKQAVEALRFWADRISFGDLPNEVESLVLEMLDFFHRFRVRRVCRRWNFLLSAPVITSHAFLDLTVATAANRRIYRSRVYYLNKMGDGLAEQVFPRIHALTFLCSGTTSSDSYFVRAFGARCTGVTSVTIANLLIDVQSLFDFFSPILQKTPVALRNVFVTALPPPLYAAWPMTLKRIVNDWYVRLPSSVIIATWEELTAIVDRLVWPFPQSQLEWLAKYAPALNAYPDVIEWLEERGEYSHYANLISFERRQIVCSNHKHFCDSLPLSVYQELPGSIRCLIALCILQLPTPDLQPPPVEFVFEKYLYTKHRKTIPPRVDDAHCRHGIVALTL</sequence>
<comment type="caution">
    <text evidence="5">The sequence shown here is derived from an EMBL/GenBank/DDBJ whole genome shotgun (WGS) entry which is preliminary data.</text>
</comment>
<evidence type="ECO:0000313" key="5">
    <source>
        <dbReference type="EMBL" id="OQV21464.1"/>
    </source>
</evidence>
<dbReference type="Gene3D" id="3.80.10.10">
    <property type="entry name" value="Ribonuclease Inhibitor"/>
    <property type="match status" value="1"/>
</dbReference>
<dbReference type="EMBL" id="MTYJ01000023">
    <property type="protein sequence ID" value="OQV21464.1"/>
    <property type="molecule type" value="Genomic_DNA"/>
</dbReference>
<dbReference type="InterPro" id="IPR036047">
    <property type="entry name" value="F-box-like_dom_sf"/>
</dbReference>
<dbReference type="Proteomes" id="UP000192578">
    <property type="component" value="Unassembled WGS sequence"/>
</dbReference>
<dbReference type="GO" id="GO:0008381">
    <property type="term" value="F:mechanosensitive monoatomic ion channel activity"/>
    <property type="evidence" value="ECO:0007669"/>
    <property type="project" value="InterPro"/>
</dbReference>
<name>A0A1W0X211_HYPEX</name>